<sequence length="534" mass="57803">MNMARLMRSPLLIHGGPILTMDPHDPLVDAVLIDRGRIAAVGAAAEAAGRGAPDIDLAGRLACPGLDDAHAHIMGVGFAQGQVDLSVDVAPSIDRILSLVSAETRSRAAGSWIVGQGYDQALLRERRHPTRFDLDRVAPDHPVLLWRSCHHIAVANSVALNLAGITPVTHDPPDGTIDRDAHGEPTGVLRESAATAVAGLQPEATEDEIADALIRGGLEFRRHGVTSATEAGIRRKEEFRAYQRLWAEQRLPLRSYLMMIIDDTFDALESLGISTGFGDDWLRIGPAKLFADGSIGGRTARMRLPYQDEPDNRGLWMIPPAGIRERVLRADAAGFQIGIHAIGDAAVAEVLDAYEAAFTADPRPGRRHRIEHCSIVDEGLIDRIARLGVVPIPGTSFLYDMRPVYLQNLGPDRVRYAYAMKTFAERGITAAASSDAPVVTVDPLLGIQTMVSRTDRRGDPIWPEEAVSVEEALLAYTANAAFASFSESSKGAIRPGMLADMTIFNSDLREVPADELAAQHVDFTIIDGEVAYEH</sequence>
<dbReference type="GO" id="GO:0016810">
    <property type="term" value="F:hydrolase activity, acting on carbon-nitrogen (but not peptide) bonds"/>
    <property type="evidence" value="ECO:0007669"/>
    <property type="project" value="InterPro"/>
</dbReference>
<dbReference type="AlphaFoldDB" id="A0A6J4VQ62"/>
<dbReference type="Pfam" id="PF07969">
    <property type="entry name" value="Amidohydro_3"/>
    <property type="match status" value="1"/>
</dbReference>
<feature type="domain" description="Amidohydrolase 3" evidence="1">
    <location>
        <begin position="55"/>
        <end position="532"/>
    </location>
</feature>
<dbReference type="PANTHER" id="PTHR22642:SF2">
    <property type="entry name" value="PROTEIN LONG AFTER FAR-RED 3"/>
    <property type="match status" value="1"/>
</dbReference>
<dbReference type="Gene3D" id="3.20.20.140">
    <property type="entry name" value="Metal-dependent hydrolases"/>
    <property type="match status" value="1"/>
</dbReference>
<dbReference type="CDD" id="cd01300">
    <property type="entry name" value="YtcJ_like"/>
    <property type="match status" value="1"/>
</dbReference>
<protein>
    <recommendedName>
        <fullName evidence="1">Amidohydrolase 3 domain-containing protein</fullName>
    </recommendedName>
</protein>
<organism evidence="2">
    <name type="scientific">uncultured Thermomicrobiales bacterium</name>
    <dbReference type="NCBI Taxonomy" id="1645740"/>
    <lineage>
        <taxon>Bacteria</taxon>
        <taxon>Pseudomonadati</taxon>
        <taxon>Thermomicrobiota</taxon>
        <taxon>Thermomicrobia</taxon>
        <taxon>Thermomicrobiales</taxon>
        <taxon>environmental samples</taxon>
    </lineage>
</organism>
<dbReference type="Gene3D" id="3.10.310.70">
    <property type="match status" value="1"/>
</dbReference>
<dbReference type="InterPro" id="IPR013108">
    <property type="entry name" value="Amidohydro_3"/>
</dbReference>
<dbReference type="InterPro" id="IPR033932">
    <property type="entry name" value="YtcJ-like"/>
</dbReference>
<dbReference type="SUPFAM" id="SSF51556">
    <property type="entry name" value="Metallo-dependent hydrolases"/>
    <property type="match status" value="1"/>
</dbReference>
<dbReference type="Gene3D" id="2.30.40.10">
    <property type="entry name" value="Urease, subunit C, domain 1"/>
    <property type="match status" value="1"/>
</dbReference>
<dbReference type="InterPro" id="IPR032466">
    <property type="entry name" value="Metal_Hydrolase"/>
</dbReference>
<accession>A0A6J4VQ62</accession>
<proteinExistence type="predicted"/>
<dbReference type="InterPro" id="IPR011059">
    <property type="entry name" value="Metal-dep_hydrolase_composite"/>
</dbReference>
<evidence type="ECO:0000259" key="1">
    <source>
        <dbReference type="Pfam" id="PF07969"/>
    </source>
</evidence>
<dbReference type="SUPFAM" id="SSF51338">
    <property type="entry name" value="Composite domain of metallo-dependent hydrolases"/>
    <property type="match status" value="1"/>
</dbReference>
<gene>
    <name evidence="2" type="ORF">AVDCRST_MAG87-3761</name>
</gene>
<dbReference type="PANTHER" id="PTHR22642">
    <property type="entry name" value="IMIDAZOLONEPROPIONASE"/>
    <property type="match status" value="1"/>
</dbReference>
<evidence type="ECO:0000313" key="2">
    <source>
        <dbReference type="EMBL" id="CAA9584383.1"/>
    </source>
</evidence>
<name>A0A6J4VQ62_9BACT</name>
<reference evidence="2" key="1">
    <citation type="submission" date="2020-02" db="EMBL/GenBank/DDBJ databases">
        <authorList>
            <person name="Meier V. D."/>
        </authorList>
    </citation>
    <scope>NUCLEOTIDE SEQUENCE</scope>
    <source>
        <strain evidence="2">AVDCRST_MAG87</strain>
    </source>
</reference>
<dbReference type="EMBL" id="CADCWJ010000824">
    <property type="protein sequence ID" value="CAA9584383.1"/>
    <property type="molecule type" value="Genomic_DNA"/>
</dbReference>